<name>A0A940WLA2_9ACTN</name>
<keyword evidence="2" id="KW-1185">Reference proteome</keyword>
<reference evidence="1" key="1">
    <citation type="submission" date="2021-02" db="EMBL/GenBank/DDBJ databases">
        <title>Draft genome sequence of Microbispora sp. RL4-1S isolated from rice leaves in Thailand.</title>
        <authorList>
            <person name="Muangham S."/>
            <person name="Duangmal K."/>
        </authorList>
    </citation>
    <scope>NUCLEOTIDE SEQUENCE</scope>
    <source>
        <strain evidence="1">RL4-1S</strain>
    </source>
</reference>
<gene>
    <name evidence="1" type="ORF">JOL79_28520</name>
</gene>
<comment type="caution">
    <text evidence="1">The sequence shown here is derived from an EMBL/GenBank/DDBJ whole genome shotgun (WGS) entry which is preliminary data.</text>
</comment>
<organism evidence="1 2">
    <name type="scientific">Microbispora oryzae</name>
    <dbReference type="NCBI Taxonomy" id="2806554"/>
    <lineage>
        <taxon>Bacteria</taxon>
        <taxon>Bacillati</taxon>
        <taxon>Actinomycetota</taxon>
        <taxon>Actinomycetes</taxon>
        <taxon>Streptosporangiales</taxon>
        <taxon>Streptosporangiaceae</taxon>
        <taxon>Microbispora</taxon>
    </lineage>
</organism>
<dbReference type="AlphaFoldDB" id="A0A940WLA2"/>
<protein>
    <submittedName>
        <fullName evidence="1">Uncharacterized protein</fullName>
    </submittedName>
</protein>
<dbReference type="RefSeq" id="WP_210158990.1">
    <property type="nucleotide sequence ID" value="NZ_JAFCNB010000022.1"/>
</dbReference>
<dbReference type="EMBL" id="JAFCNB010000022">
    <property type="protein sequence ID" value="MBP2707734.1"/>
    <property type="molecule type" value="Genomic_DNA"/>
</dbReference>
<accession>A0A940WLA2</accession>
<evidence type="ECO:0000313" key="1">
    <source>
        <dbReference type="EMBL" id="MBP2707734.1"/>
    </source>
</evidence>
<proteinExistence type="predicted"/>
<dbReference type="Proteomes" id="UP000674234">
    <property type="component" value="Unassembled WGS sequence"/>
</dbReference>
<evidence type="ECO:0000313" key="2">
    <source>
        <dbReference type="Proteomes" id="UP000674234"/>
    </source>
</evidence>
<sequence length="60" mass="6418">MTRPPAGAGPVTVTLTARLDAGATRTCRDFVLTVRPAVRLAPFSRYGMVNFARSNSHTGQ</sequence>